<dbReference type="Gene3D" id="2.30.30.30">
    <property type="match status" value="1"/>
</dbReference>
<dbReference type="GO" id="GO:0003735">
    <property type="term" value="F:structural constituent of ribosome"/>
    <property type="evidence" value="ECO:0007669"/>
    <property type="project" value="InterPro"/>
</dbReference>
<sequence length="389" mass="42891">MSAMSLIGRVFTRQIVEVCSKAVSVSVQLQPRRSQWNLVKKPKPGEKGKSYRRIVHFKDEYTVEPLNVTNLAGRDPVTGKVVAKGIGGGIKHKYHWIQWIRDGPTDLNVPPKEDKVLAVFKDGCRTSFVALVGSGSELRYILATENMKVGDIIRTHRGIPINHVRAFEGDAYPLGALPKGTIVNCVEKYPGQGGALIHAAGTFGVITKNDEDRVIIRMPSKKEFSLHETCMATVGRLSNVLHGSTPIGSAQKNRELGNRPRSGLWQRKSGKHGRKIKALPPVRKIGVGEGNVPKRETLSLNYRPLNTYTVRRLGFFESTCSRTSGSKSSTEIGTRCTNKAQQRGVANVRHTPQISTCIGTTAHLALRNSCRRSMKFITTGANTRTDEIF</sequence>
<protein>
    <submittedName>
        <fullName evidence="7">Uncharacterized protein</fullName>
    </submittedName>
</protein>
<dbReference type="InterPro" id="IPR014722">
    <property type="entry name" value="Rib_uL2_dom2"/>
</dbReference>
<feature type="region of interest" description="Disordered" evidence="4">
    <location>
        <begin position="245"/>
        <end position="271"/>
    </location>
</feature>
<keyword evidence="2" id="KW-0689">Ribosomal protein</keyword>
<comment type="similarity">
    <text evidence="1">Belongs to the universal ribosomal protein uL2 family.</text>
</comment>
<dbReference type="SMART" id="SM01382">
    <property type="entry name" value="Ribosomal_L2_C"/>
    <property type="match status" value="1"/>
</dbReference>
<dbReference type="Pfam" id="PF00181">
    <property type="entry name" value="Ribosomal_L2_N"/>
    <property type="match status" value="1"/>
</dbReference>
<evidence type="ECO:0000256" key="4">
    <source>
        <dbReference type="SAM" id="MobiDB-lite"/>
    </source>
</evidence>
<dbReference type="InterPro" id="IPR012340">
    <property type="entry name" value="NA-bd_OB-fold"/>
</dbReference>
<reference evidence="7" key="1">
    <citation type="submission" date="2020-07" db="EMBL/GenBank/DDBJ databases">
        <authorList>
            <person name="Nazaruddin N."/>
        </authorList>
    </citation>
    <scope>NUCLEOTIDE SEQUENCE</scope>
</reference>
<dbReference type="Gene3D" id="2.40.50.140">
    <property type="entry name" value="Nucleic acid-binding proteins"/>
    <property type="match status" value="1"/>
</dbReference>
<dbReference type="SUPFAM" id="SSF50104">
    <property type="entry name" value="Translation proteins SH3-like domain"/>
    <property type="match status" value="1"/>
</dbReference>
<evidence type="ECO:0000256" key="3">
    <source>
        <dbReference type="ARBA" id="ARBA00023274"/>
    </source>
</evidence>
<dbReference type="EMBL" id="CAJDYZ010007824">
    <property type="protein sequence ID" value="CAD1474670.1"/>
    <property type="molecule type" value="Genomic_DNA"/>
</dbReference>
<evidence type="ECO:0000259" key="5">
    <source>
        <dbReference type="SMART" id="SM01382"/>
    </source>
</evidence>
<dbReference type="InterPro" id="IPR022666">
    <property type="entry name" value="Ribosomal_uL2_RNA-bd_dom"/>
</dbReference>
<evidence type="ECO:0000259" key="6">
    <source>
        <dbReference type="SMART" id="SM01383"/>
    </source>
</evidence>
<feature type="domain" description="Large ribosomal subunit protein uL2 C-terminal" evidence="5">
    <location>
        <begin position="166"/>
        <end position="280"/>
    </location>
</feature>
<dbReference type="AlphaFoldDB" id="A0A6V7H5Q0"/>
<dbReference type="InterPro" id="IPR022669">
    <property type="entry name" value="Ribosomal_uL2_C"/>
</dbReference>
<accession>A0A6V7H5Q0</accession>
<dbReference type="InterPro" id="IPR002171">
    <property type="entry name" value="Ribosomal_uL2"/>
</dbReference>
<keyword evidence="3" id="KW-0687">Ribonucleoprotein</keyword>
<dbReference type="InterPro" id="IPR008991">
    <property type="entry name" value="Translation_prot_SH3-like_sf"/>
</dbReference>
<dbReference type="GO" id="GO:0032543">
    <property type="term" value="P:mitochondrial translation"/>
    <property type="evidence" value="ECO:0007669"/>
    <property type="project" value="TreeGrafter"/>
</dbReference>
<dbReference type="SUPFAM" id="SSF50249">
    <property type="entry name" value="Nucleic acid-binding proteins"/>
    <property type="match status" value="1"/>
</dbReference>
<name>A0A6V7H5Q0_9HYME</name>
<keyword evidence="8" id="KW-1185">Reference proteome</keyword>
<dbReference type="GO" id="GO:0005762">
    <property type="term" value="C:mitochondrial large ribosomal subunit"/>
    <property type="evidence" value="ECO:0007669"/>
    <property type="project" value="TreeGrafter"/>
</dbReference>
<dbReference type="Pfam" id="PF03947">
    <property type="entry name" value="Ribosomal_L2_C"/>
    <property type="match status" value="1"/>
</dbReference>
<dbReference type="OrthoDB" id="268576at2759"/>
<dbReference type="PANTHER" id="PTHR13691">
    <property type="entry name" value="RIBOSOMAL PROTEIN L2"/>
    <property type="match status" value="1"/>
</dbReference>
<organism evidence="7 8">
    <name type="scientific">Heterotrigona itama</name>
    <dbReference type="NCBI Taxonomy" id="395501"/>
    <lineage>
        <taxon>Eukaryota</taxon>
        <taxon>Metazoa</taxon>
        <taxon>Ecdysozoa</taxon>
        <taxon>Arthropoda</taxon>
        <taxon>Hexapoda</taxon>
        <taxon>Insecta</taxon>
        <taxon>Pterygota</taxon>
        <taxon>Neoptera</taxon>
        <taxon>Endopterygota</taxon>
        <taxon>Hymenoptera</taxon>
        <taxon>Apocrita</taxon>
        <taxon>Aculeata</taxon>
        <taxon>Apoidea</taxon>
        <taxon>Anthophila</taxon>
        <taxon>Apidae</taxon>
        <taxon>Heterotrigona</taxon>
    </lineage>
</organism>
<proteinExistence type="inferred from homology"/>
<evidence type="ECO:0000256" key="1">
    <source>
        <dbReference type="ARBA" id="ARBA00005636"/>
    </source>
</evidence>
<feature type="domain" description="Large ribosomal subunit protein uL2 RNA-binding" evidence="6">
    <location>
        <begin position="73"/>
        <end position="155"/>
    </location>
</feature>
<dbReference type="GO" id="GO:0003723">
    <property type="term" value="F:RNA binding"/>
    <property type="evidence" value="ECO:0007669"/>
    <property type="project" value="TreeGrafter"/>
</dbReference>
<evidence type="ECO:0000313" key="8">
    <source>
        <dbReference type="Proteomes" id="UP000752696"/>
    </source>
</evidence>
<evidence type="ECO:0000256" key="2">
    <source>
        <dbReference type="ARBA" id="ARBA00022980"/>
    </source>
</evidence>
<dbReference type="Proteomes" id="UP000752696">
    <property type="component" value="Unassembled WGS sequence"/>
</dbReference>
<dbReference type="PANTHER" id="PTHR13691:SF73">
    <property type="entry name" value="LARGE RIBOSOMAL SUBUNIT PROTEIN UL2M"/>
    <property type="match status" value="1"/>
</dbReference>
<dbReference type="SMART" id="SM01383">
    <property type="entry name" value="Ribosomal_L2"/>
    <property type="match status" value="1"/>
</dbReference>
<comment type="caution">
    <text evidence="7">The sequence shown here is derived from an EMBL/GenBank/DDBJ whole genome shotgun (WGS) entry which is preliminary data.</text>
</comment>
<gene>
    <name evidence="7" type="ORF">MHI_LOCUS482540</name>
</gene>
<evidence type="ECO:0000313" key="7">
    <source>
        <dbReference type="EMBL" id="CAD1474670.1"/>
    </source>
</evidence>